<feature type="region of interest" description="Disordered" evidence="6">
    <location>
        <begin position="212"/>
        <end position="237"/>
    </location>
</feature>
<dbReference type="AlphaFoldDB" id="A0A5N7JXQ4"/>
<evidence type="ECO:0000313" key="9">
    <source>
        <dbReference type="Proteomes" id="UP000325438"/>
    </source>
</evidence>
<comment type="similarity">
    <text evidence="2">Belongs to the nurim family.</text>
</comment>
<keyword evidence="4 7" id="KW-1133">Transmembrane helix</keyword>
<dbReference type="GO" id="GO:0016020">
    <property type="term" value="C:membrane"/>
    <property type="evidence" value="ECO:0007669"/>
    <property type="project" value="UniProtKB-SubCell"/>
</dbReference>
<evidence type="ECO:0000313" key="8">
    <source>
        <dbReference type="EMBL" id="MPQ86162.1"/>
    </source>
</evidence>
<feature type="transmembrane region" description="Helical" evidence="7">
    <location>
        <begin position="139"/>
        <end position="167"/>
    </location>
</feature>
<evidence type="ECO:0000256" key="1">
    <source>
        <dbReference type="ARBA" id="ARBA00004141"/>
    </source>
</evidence>
<protein>
    <submittedName>
        <fullName evidence="8">Uncharacterized protein</fullName>
    </submittedName>
</protein>
<dbReference type="Gene3D" id="1.20.120.1630">
    <property type="match status" value="1"/>
</dbReference>
<gene>
    <name evidence="8" type="ORF">F0170_20500</name>
</gene>
<feature type="transmembrane region" description="Helical" evidence="7">
    <location>
        <begin position="73"/>
        <end position="93"/>
    </location>
</feature>
<dbReference type="PANTHER" id="PTHR31040:SF1">
    <property type="entry name" value="NURIM"/>
    <property type="match status" value="1"/>
</dbReference>
<accession>A0A5N7JXQ4</accession>
<evidence type="ECO:0000256" key="4">
    <source>
        <dbReference type="ARBA" id="ARBA00022989"/>
    </source>
</evidence>
<sequence>MTWWMVDFLIMLAYGLQHTVLTTKALVRGYNAILPAWSWNISYSIMSVITLLLAFHFWAPSGVYIFYLAPGRIPFHLMTISLAASLFFFFFCFKYTTSFWQWLGVRQVAARLKNEKMPAYYRVRQQGIKKYIRFPHHTCLILLFWTHPVMTLDTLFLAIGATIYLYLGTYHQDLRGLAMIGESWQQYRNDTALLIPTPKVLKRMYRDLTGKGESETQVETAPAHRAHADQPIAVENN</sequence>
<evidence type="ECO:0000256" key="7">
    <source>
        <dbReference type="SAM" id="Phobius"/>
    </source>
</evidence>
<reference evidence="8 9" key="1">
    <citation type="submission" date="2019-09" db="EMBL/GenBank/DDBJ databases">
        <title>The draft genomes of Allium pathogen Pseudomonas sp.</title>
        <authorList>
            <person name="Fujikawa T."/>
            <person name="Sawada H."/>
        </authorList>
    </citation>
    <scope>NUCLEOTIDE SEQUENCE [LARGE SCALE GENOMIC DNA]</scope>
    <source>
        <strain evidence="8 9">MAFF 730085</strain>
    </source>
</reference>
<dbReference type="InterPro" id="IPR033580">
    <property type="entry name" value="Nurim-like"/>
</dbReference>
<proteinExistence type="inferred from homology"/>
<organism evidence="8 9">
    <name type="scientific">Pseudomonas kitaguniensis</name>
    <dbReference type="NCBI Taxonomy" id="2607908"/>
    <lineage>
        <taxon>Bacteria</taxon>
        <taxon>Pseudomonadati</taxon>
        <taxon>Pseudomonadota</taxon>
        <taxon>Gammaproteobacteria</taxon>
        <taxon>Pseudomonadales</taxon>
        <taxon>Pseudomonadaceae</taxon>
        <taxon>Pseudomonas</taxon>
    </lineage>
</organism>
<keyword evidence="3 7" id="KW-0812">Transmembrane</keyword>
<name>A0A5N7JXQ4_9PSED</name>
<evidence type="ECO:0000256" key="2">
    <source>
        <dbReference type="ARBA" id="ARBA00010631"/>
    </source>
</evidence>
<dbReference type="RefSeq" id="WP_152750753.1">
    <property type="nucleotide sequence ID" value="NZ_VUBA01000131.1"/>
</dbReference>
<comment type="subcellular location">
    <subcellularLocation>
        <location evidence="1">Membrane</location>
        <topology evidence="1">Multi-pass membrane protein</topology>
    </subcellularLocation>
</comment>
<evidence type="ECO:0000256" key="5">
    <source>
        <dbReference type="ARBA" id="ARBA00023136"/>
    </source>
</evidence>
<dbReference type="Proteomes" id="UP000325438">
    <property type="component" value="Unassembled WGS sequence"/>
</dbReference>
<dbReference type="PANTHER" id="PTHR31040">
    <property type="entry name" value="NURIM"/>
    <property type="match status" value="1"/>
</dbReference>
<comment type="caution">
    <text evidence="8">The sequence shown here is derived from an EMBL/GenBank/DDBJ whole genome shotgun (WGS) entry which is preliminary data.</text>
</comment>
<evidence type="ECO:0000256" key="3">
    <source>
        <dbReference type="ARBA" id="ARBA00022692"/>
    </source>
</evidence>
<dbReference type="EMBL" id="VUBA01000131">
    <property type="protein sequence ID" value="MPQ86162.1"/>
    <property type="molecule type" value="Genomic_DNA"/>
</dbReference>
<keyword evidence="5 7" id="KW-0472">Membrane</keyword>
<evidence type="ECO:0000256" key="6">
    <source>
        <dbReference type="SAM" id="MobiDB-lite"/>
    </source>
</evidence>